<feature type="compositionally biased region" description="Basic and acidic residues" evidence="1">
    <location>
        <begin position="1"/>
        <end position="12"/>
    </location>
</feature>
<keyword evidence="3" id="KW-1185">Reference proteome</keyword>
<feature type="non-terminal residue" evidence="2">
    <location>
        <position position="1"/>
    </location>
</feature>
<name>A0A8J2KS96_9HEXA</name>
<organism evidence="2 3">
    <name type="scientific">Allacma fusca</name>
    <dbReference type="NCBI Taxonomy" id="39272"/>
    <lineage>
        <taxon>Eukaryota</taxon>
        <taxon>Metazoa</taxon>
        <taxon>Ecdysozoa</taxon>
        <taxon>Arthropoda</taxon>
        <taxon>Hexapoda</taxon>
        <taxon>Collembola</taxon>
        <taxon>Symphypleona</taxon>
        <taxon>Sminthuridae</taxon>
        <taxon>Allacma</taxon>
    </lineage>
</organism>
<dbReference type="EMBL" id="CAJVCH010527538">
    <property type="protein sequence ID" value="CAG7822812.1"/>
    <property type="molecule type" value="Genomic_DNA"/>
</dbReference>
<dbReference type="Proteomes" id="UP000708208">
    <property type="component" value="Unassembled WGS sequence"/>
</dbReference>
<sequence length="46" mass="5258">MQDHKNPNDGTKDTSFTKSVQNDKMVDQDGKETSQQHLEPVPFLQL</sequence>
<comment type="caution">
    <text evidence="2">The sequence shown here is derived from an EMBL/GenBank/DDBJ whole genome shotgun (WGS) entry which is preliminary data.</text>
</comment>
<gene>
    <name evidence="2" type="ORF">AFUS01_LOCUS33063</name>
</gene>
<protein>
    <submittedName>
        <fullName evidence="2">Uncharacterized protein</fullName>
    </submittedName>
</protein>
<dbReference type="AlphaFoldDB" id="A0A8J2KS96"/>
<reference evidence="2" key="1">
    <citation type="submission" date="2021-06" db="EMBL/GenBank/DDBJ databases">
        <authorList>
            <person name="Hodson N. C."/>
            <person name="Mongue J. A."/>
            <person name="Jaron S. K."/>
        </authorList>
    </citation>
    <scope>NUCLEOTIDE SEQUENCE</scope>
</reference>
<evidence type="ECO:0000256" key="1">
    <source>
        <dbReference type="SAM" id="MobiDB-lite"/>
    </source>
</evidence>
<feature type="compositionally biased region" description="Basic and acidic residues" evidence="1">
    <location>
        <begin position="24"/>
        <end position="34"/>
    </location>
</feature>
<proteinExistence type="predicted"/>
<evidence type="ECO:0000313" key="2">
    <source>
        <dbReference type="EMBL" id="CAG7822812.1"/>
    </source>
</evidence>
<evidence type="ECO:0000313" key="3">
    <source>
        <dbReference type="Proteomes" id="UP000708208"/>
    </source>
</evidence>
<feature type="compositionally biased region" description="Polar residues" evidence="1">
    <location>
        <begin position="13"/>
        <end position="22"/>
    </location>
</feature>
<accession>A0A8J2KS96</accession>
<feature type="region of interest" description="Disordered" evidence="1">
    <location>
        <begin position="1"/>
        <end position="46"/>
    </location>
</feature>